<proteinExistence type="predicted"/>
<protein>
    <submittedName>
        <fullName evidence="2">Uncharacterized protein</fullName>
    </submittedName>
</protein>
<name>A0A182TRX4_9DIPT</name>
<organism evidence="2 3">
    <name type="scientific">Anopheles melas</name>
    <dbReference type="NCBI Taxonomy" id="34690"/>
    <lineage>
        <taxon>Eukaryota</taxon>
        <taxon>Metazoa</taxon>
        <taxon>Ecdysozoa</taxon>
        <taxon>Arthropoda</taxon>
        <taxon>Hexapoda</taxon>
        <taxon>Insecta</taxon>
        <taxon>Pterygota</taxon>
        <taxon>Neoptera</taxon>
        <taxon>Endopterygota</taxon>
        <taxon>Diptera</taxon>
        <taxon>Nematocera</taxon>
        <taxon>Culicoidea</taxon>
        <taxon>Culicidae</taxon>
        <taxon>Anophelinae</taxon>
        <taxon>Anopheles</taxon>
    </lineage>
</organism>
<evidence type="ECO:0000313" key="2">
    <source>
        <dbReference type="EnsemblMetazoa" id="AMEC007231-PA"/>
    </source>
</evidence>
<reference evidence="2" key="2">
    <citation type="submission" date="2020-05" db="UniProtKB">
        <authorList>
            <consortium name="EnsemblMetazoa"/>
        </authorList>
    </citation>
    <scope>IDENTIFICATION</scope>
    <source>
        <strain evidence="2">CM1001059</strain>
    </source>
</reference>
<dbReference type="EnsemblMetazoa" id="AMEC007231-RA">
    <property type="protein sequence ID" value="AMEC007231-PA"/>
    <property type="gene ID" value="AMEC007231"/>
</dbReference>
<accession>A0A182TRX4</accession>
<dbReference type="Proteomes" id="UP000075902">
    <property type="component" value="Unassembled WGS sequence"/>
</dbReference>
<feature type="compositionally biased region" description="Basic and acidic residues" evidence="1">
    <location>
        <begin position="179"/>
        <end position="194"/>
    </location>
</feature>
<keyword evidence="3" id="KW-1185">Reference proteome</keyword>
<dbReference type="PANTHER" id="PTHR28594:SF1">
    <property type="entry name" value="ATR-INTERACTING PROTEIN"/>
    <property type="match status" value="1"/>
</dbReference>
<reference evidence="3" key="1">
    <citation type="submission" date="2014-01" db="EMBL/GenBank/DDBJ databases">
        <title>The Genome Sequence of Anopheles melas CM1001059_A (V2).</title>
        <authorList>
            <consortium name="The Broad Institute Genomics Platform"/>
            <person name="Neafsey D.E."/>
            <person name="Besansky N."/>
            <person name="Howell P."/>
            <person name="Walton C."/>
            <person name="Young S.K."/>
            <person name="Zeng Q."/>
            <person name="Gargeya S."/>
            <person name="Fitzgerald M."/>
            <person name="Haas B."/>
            <person name="Abouelleil A."/>
            <person name="Allen A.W."/>
            <person name="Alvarado L."/>
            <person name="Arachchi H.M."/>
            <person name="Berlin A.M."/>
            <person name="Chapman S.B."/>
            <person name="Gainer-Dewar J."/>
            <person name="Goldberg J."/>
            <person name="Griggs A."/>
            <person name="Gujja S."/>
            <person name="Hansen M."/>
            <person name="Howarth C."/>
            <person name="Imamovic A."/>
            <person name="Ireland A."/>
            <person name="Larimer J."/>
            <person name="McCowan C."/>
            <person name="Murphy C."/>
            <person name="Pearson M."/>
            <person name="Poon T.W."/>
            <person name="Priest M."/>
            <person name="Roberts A."/>
            <person name="Saif S."/>
            <person name="Shea T."/>
            <person name="Sisk P."/>
            <person name="Sykes S."/>
            <person name="Wortman J."/>
            <person name="Nusbaum C."/>
            <person name="Birren B."/>
        </authorList>
    </citation>
    <scope>NUCLEOTIDE SEQUENCE [LARGE SCALE GENOMIC DNA]</scope>
    <source>
        <strain evidence="3">CM1001059</strain>
    </source>
</reference>
<dbReference type="VEuPathDB" id="VectorBase:AMEC007231"/>
<feature type="region of interest" description="Disordered" evidence="1">
    <location>
        <begin position="172"/>
        <end position="194"/>
    </location>
</feature>
<dbReference type="InterPro" id="IPR033349">
    <property type="entry name" value="ATRIP"/>
</dbReference>
<evidence type="ECO:0000313" key="3">
    <source>
        <dbReference type="Proteomes" id="UP000075902"/>
    </source>
</evidence>
<dbReference type="GO" id="GO:0000077">
    <property type="term" value="P:DNA damage checkpoint signaling"/>
    <property type="evidence" value="ECO:0007669"/>
    <property type="project" value="InterPro"/>
</dbReference>
<dbReference type="GO" id="GO:0006281">
    <property type="term" value="P:DNA repair"/>
    <property type="evidence" value="ECO:0007669"/>
    <property type="project" value="TreeGrafter"/>
</dbReference>
<sequence length="248" mass="29171">MYASLLENSVRPHDRYEAWQMKPLLTNTENTIHFLRNVLLHPVGWVKSFYDREDPNECELCHIRMVSAFVTLLFRVLLCWNQQSVKDEEDVSHIHCIAKHGVLLLYDLFQTAYHKKLLRLAGPTVRYRLRVTYNWLQLYQEEFNFDDAHIRTLGMLDMRLLMPDPLRAYLEAESDDPEAEKKAADSEDARRAEKQRGDVFLPVAMRRAQHHDTVLDRKGVQVIQHDVVRLGQQGRFALRETGIGEKCW</sequence>
<dbReference type="AlphaFoldDB" id="A0A182TRX4"/>
<dbReference type="PANTHER" id="PTHR28594">
    <property type="entry name" value="ATR-INTERACTING PROTEIN"/>
    <property type="match status" value="1"/>
</dbReference>
<evidence type="ECO:0000256" key="1">
    <source>
        <dbReference type="SAM" id="MobiDB-lite"/>
    </source>
</evidence>